<feature type="chain" id="PRO_5040457318" description="Wall-associated receptor kinase galacturonan-binding domain-containing protein" evidence="3">
    <location>
        <begin position="24"/>
        <end position="487"/>
    </location>
</feature>
<evidence type="ECO:0000256" key="3">
    <source>
        <dbReference type="SAM" id="SignalP"/>
    </source>
</evidence>
<dbReference type="Gene3D" id="2.10.25.10">
    <property type="entry name" value="Laminin"/>
    <property type="match status" value="1"/>
</dbReference>
<feature type="signal peptide" evidence="3">
    <location>
        <begin position="1"/>
        <end position="23"/>
    </location>
</feature>
<protein>
    <recommendedName>
        <fullName evidence="4">Wall-associated receptor kinase galacturonan-binding domain-containing protein</fullName>
    </recommendedName>
</protein>
<dbReference type="EMBL" id="LT934122">
    <property type="protein sequence ID" value="VAI52325.1"/>
    <property type="molecule type" value="Genomic_DNA"/>
</dbReference>
<evidence type="ECO:0000256" key="2">
    <source>
        <dbReference type="ARBA" id="ARBA00022729"/>
    </source>
</evidence>
<dbReference type="InterPro" id="IPR025287">
    <property type="entry name" value="WAK_GUB"/>
</dbReference>
<name>A0A9R1B5L0_TRITD</name>
<dbReference type="GO" id="GO:0030247">
    <property type="term" value="F:polysaccharide binding"/>
    <property type="evidence" value="ECO:0007669"/>
    <property type="project" value="InterPro"/>
</dbReference>
<dbReference type="Gramene" id="TRITD6Bv1G000100.6">
    <property type="protein sequence ID" value="TRITD6Bv1G000100.6"/>
    <property type="gene ID" value="TRITD6Bv1G000100"/>
</dbReference>
<dbReference type="Proteomes" id="UP000324705">
    <property type="component" value="Chromosome 6B"/>
</dbReference>
<feature type="domain" description="Wall-associated receptor kinase galacturonan-binding" evidence="4">
    <location>
        <begin position="44"/>
        <end position="92"/>
    </location>
</feature>
<evidence type="ECO:0000259" key="4">
    <source>
        <dbReference type="Pfam" id="PF13947"/>
    </source>
</evidence>
<proteinExistence type="predicted"/>
<keyword evidence="2 3" id="KW-0732">Signal</keyword>
<gene>
    <name evidence="5" type="ORF">TRITD_6Bv1G000100</name>
</gene>
<dbReference type="GO" id="GO:0016020">
    <property type="term" value="C:membrane"/>
    <property type="evidence" value="ECO:0007669"/>
    <property type="project" value="UniProtKB-SubCell"/>
</dbReference>
<keyword evidence="6" id="KW-1185">Reference proteome</keyword>
<sequence length="487" mass="52590">MSKVLIAMSFVLMFSAAPPQASAAVHGVAGGILKIPSNDSLAHCITGCGDIDFSYPFGIGPGCFRQGFDLTCNHSTKHPKLLGSSTVQITRMYSSYGIVFSPIFFNLTTSPGTNTYDMSWEAPAKGITIASDNTLFVVGCDFDVTLFEYGTGDMVGSCMSRCAGEKVPTGGPCNGRGCCLIPLTRDLPGFRAELVSTNTTATQSDWLHPGIMAIVAPQYHYRDDDGDNTNTTTLFSSWTNASNIYGAALSINIMDQPSCQSAQMNNASYACSNGSSCQNSSSGGYGCYCSSYEEGNPYILDGCMQDYNTKPKEHCTESCGPITVPFPFGLEEGCFANEKFHLNCTSGNLTVSVSEGAQYQVTGVSVEDGTLTVSNMVNGSNAKEAILIQTDNNGEELEEPMEDQFDFSMEYDHNVIKWAVANSTCQTAMQKDTTYACRSSQSYCLNVTHREIFMGYRCKCSSGFQGNPYVKYGCTDIDECLLSNYCK</sequence>
<evidence type="ECO:0000313" key="6">
    <source>
        <dbReference type="Proteomes" id="UP000324705"/>
    </source>
</evidence>
<dbReference type="AlphaFoldDB" id="A0A9R1B5L0"/>
<accession>A0A9R1B5L0</accession>
<evidence type="ECO:0000256" key="1">
    <source>
        <dbReference type="ARBA" id="ARBA00004167"/>
    </source>
</evidence>
<feature type="domain" description="Wall-associated receptor kinase galacturonan-binding" evidence="4">
    <location>
        <begin position="315"/>
        <end position="374"/>
    </location>
</feature>
<dbReference type="Pfam" id="PF13947">
    <property type="entry name" value="GUB_WAK_bind"/>
    <property type="match status" value="2"/>
</dbReference>
<dbReference type="PANTHER" id="PTHR33491">
    <property type="entry name" value="OSJNBA0016N04.9 PROTEIN"/>
    <property type="match status" value="1"/>
</dbReference>
<comment type="subcellular location">
    <subcellularLocation>
        <location evidence="1">Membrane</location>
        <topology evidence="1">Single-pass membrane protein</topology>
    </subcellularLocation>
</comment>
<organism evidence="5 6">
    <name type="scientific">Triticum turgidum subsp. durum</name>
    <name type="common">Durum wheat</name>
    <name type="synonym">Triticum durum</name>
    <dbReference type="NCBI Taxonomy" id="4567"/>
    <lineage>
        <taxon>Eukaryota</taxon>
        <taxon>Viridiplantae</taxon>
        <taxon>Streptophyta</taxon>
        <taxon>Embryophyta</taxon>
        <taxon>Tracheophyta</taxon>
        <taxon>Spermatophyta</taxon>
        <taxon>Magnoliopsida</taxon>
        <taxon>Liliopsida</taxon>
        <taxon>Poales</taxon>
        <taxon>Poaceae</taxon>
        <taxon>BOP clade</taxon>
        <taxon>Pooideae</taxon>
        <taxon>Triticodae</taxon>
        <taxon>Triticeae</taxon>
        <taxon>Triticinae</taxon>
        <taxon>Triticum</taxon>
    </lineage>
</organism>
<evidence type="ECO:0000313" key="5">
    <source>
        <dbReference type="EMBL" id="VAI52325.1"/>
    </source>
</evidence>
<reference evidence="5 6" key="1">
    <citation type="submission" date="2017-09" db="EMBL/GenBank/DDBJ databases">
        <authorList>
            <consortium name="International Durum Wheat Genome Sequencing Consortium (IDWGSC)"/>
            <person name="Milanesi L."/>
        </authorList>
    </citation>
    <scope>NUCLEOTIDE SEQUENCE [LARGE SCALE GENOMIC DNA]</scope>
    <source>
        <strain evidence="6">cv. Svevo</strain>
    </source>
</reference>